<feature type="domain" description="RNA polymerase sigma factor 70 region 4 type 2" evidence="6">
    <location>
        <begin position="103"/>
        <end position="153"/>
    </location>
</feature>
<dbReference type="Gene3D" id="1.10.10.10">
    <property type="entry name" value="Winged helix-like DNA-binding domain superfamily/Winged helix DNA-binding domain"/>
    <property type="match status" value="1"/>
</dbReference>
<dbReference type="RefSeq" id="WP_087374445.1">
    <property type="nucleotide sequence ID" value="NZ_NFKK01000022.1"/>
</dbReference>
<comment type="similarity">
    <text evidence="1">Belongs to the sigma-70 factor family. ECF subfamily.</text>
</comment>
<dbReference type="InterPro" id="IPR039425">
    <property type="entry name" value="RNA_pol_sigma-70-like"/>
</dbReference>
<dbReference type="AlphaFoldDB" id="A0A1Y4L448"/>
<dbReference type="Pfam" id="PF08281">
    <property type="entry name" value="Sigma70_r4_2"/>
    <property type="match status" value="1"/>
</dbReference>
<reference evidence="8" key="1">
    <citation type="submission" date="2017-04" db="EMBL/GenBank/DDBJ databases">
        <title>Function of individual gut microbiota members based on whole genome sequencing of pure cultures obtained from chicken caecum.</title>
        <authorList>
            <person name="Medvecky M."/>
            <person name="Cejkova D."/>
            <person name="Polansky O."/>
            <person name="Karasova D."/>
            <person name="Kubasova T."/>
            <person name="Cizek A."/>
            <person name="Rychlik I."/>
        </authorList>
    </citation>
    <scope>NUCLEOTIDE SEQUENCE [LARGE SCALE GENOMIC DNA]</scope>
    <source>
        <strain evidence="8">An180</strain>
    </source>
</reference>
<dbReference type="InterPro" id="IPR007627">
    <property type="entry name" value="RNA_pol_sigma70_r2"/>
</dbReference>
<dbReference type="Proteomes" id="UP000195897">
    <property type="component" value="Unassembled WGS sequence"/>
</dbReference>
<feature type="domain" description="RNA polymerase sigma-70 region 2" evidence="5">
    <location>
        <begin position="13"/>
        <end position="80"/>
    </location>
</feature>
<dbReference type="EMBL" id="NFKK01000022">
    <property type="protein sequence ID" value="OUP51426.1"/>
    <property type="molecule type" value="Genomic_DNA"/>
</dbReference>
<evidence type="ECO:0000256" key="3">
    <source>
        <dbReference type="ARBA" id="ARBA00023082"/>
    </source>
</evidence>
<proteinExistence type="inferred from homology"/>
<evidence type="ECO:0000313" key="7">
    <source>
        <dbReference type="EMBL" id="OUP51426.1"/>
    </source>
</evidence>
<dbReference type="InterPro" id="IPR013324">
    <property type="entry name" value="RNA_pol_sigma_r3/r4-like"/>
</dbReference>
<evidence type="ECO:0000259" key="5">
    <source>
        <dbReference type="Pfam" id="PF04542"/>
    </source>
</evidence>
<protein>
    <recommendedName>
        <fullName evidence="9">RNA polymerase subunit sigma-24</fullName>
    </recommendedName>
</protein>
<comment type="caution">
    <text evidence="7">The sequence shown here is derived from an EMBL/GenBank/DDBJ whole genome shotgun (WGS) entry which is preliminary data.</text>
</comment>
<dbReference type="GO" id="GO:0006352">
    <property type="term" value="P:DNA-templated transcription initiation"/>
    <property type="evidence" value="ECO:0007669"/>
    <property type="project" value="InterPro"/>
</dbReference>
<dbReference type="Gene3D" id="1.10.1740.10">
    <property type="match status" value="1"/>
</dbReference>
<evidence type="ECO:0000259" key="6">
    <source>
        <dbReference type="Pfam" id="PF08281"/>
    </source>
</evidence>
<dbReference type="InterPro" id="IPR013325">
    <property type="entry name" value="RNA_pol_sigma_r2"/>
</dbReference>
<dbReference type="GO" id="GO:0016987">
    <property type="term" value="F:sigma factor activity"/>
    <property type="evidence" value="ECO:0007669"/>
    <property type="project" value="UniProtKB-KW"/>
</dbReference>
<dbReference type="InterPro" id="IPR036388">
    <property type="entry name" value="WH-like_DNA-bd_sf"/>
</dbReference>
<gene>
    <name evidence="7" type="ORF">B5F17_12915</name>
</gene>
<accession>A0A1Y4L448</accession>
<dbReference type="InterPro" id="IPR014284">
    <property type="entry name" value="RNA_pol_sigma-70_dom"/>
</dbReference>
<name>A0A1Y4L448_9FIRM</name>
<evidence type="ECO:0008006" key="9">
    <source>
        <dbReference type="Google" id="ProtNLM"/>
    </source>
</evidence>
<dbReference type="CDD" id="cd06171">
    <property type="entry name" value="Sigma70_r4"/>
    <property type="match status" value="1"/>
</dbReference>
<dbReference type="NCBIfam" id="TIGR02937">
    <property type="entry name" value="sigma70-ECF"/>
    <property type="match status" value="1"/>
</dbReference>
<evidence type="ECO:0000256" key="1">
    <source>
        <dbReference type="ARBA" id="ARBA00010641"/>
    </source>
</evidence>
<keyword evidence="3" id="KW-0731">Sigma factor</keyword>
<dbReference type="Pfam" id="PF04542">
    <property type="entry name" value="Sigma70_r2"/>
    <property type="match status" value="1"/>
</dbReference>
<sequence>MLWKSPDEADAFVARYADTILRLAMTYSLSRADAQDICQDVFCRLLQSDLNFDSPTTERAYVLRSTINACKDLLKSAWRRKHTALDHASHIPAPASPDPDDTLLRTVQALPLRDREVIHLYYYEGYDTNEIADLIGISPAAVRKRLSRARDKLKHELEGYGYETLY</sequence>
<dbReference type="InterPro" id="IPR013249">
    <property type="entry name" value="RNA_pol_sigma70_r4_t2"/>
</dbReference>
<keyword evidence="2" id="KW-0805">Transcription regulation</keyword>
<evidence type="ECO:0000256" key="2">
    <source>
        <dbReference type="ARBA" id="ARBA00023015"/>
    </source>
</evidence>
<dbReference type="SUPFAM" id="SSF88659">
    <property type="entry name" value="Sigma3 and sigma4 domains of RNA polymerase sigma factors"/>
    <property type="match status" value="1"/>
</dbReference>
<dbReference type="PANTHER" id="PTHR43133">
    <property type="entry name" value="RNA POLYMERASE ECF-TYPE SIGMA FACTO"/>
    <property type="match status" value="1"/>
</dbReference>
<keyword evidence="4" id="KW-0804">Transcription</keyword>
<dbReference type="PANTHER" id="PTHR43133:SF60">
    <property type="entry name" value="RNA POLYMERASE SIGMA FACTOR SIGV"/>
    <property type="match status" value="1"/>
</dbReference>
<evidence type="ECO:0000313" key="8">
    <source>
        <dbReference type="Proteomes" id="UP000195897"/>
    </source>
</evidence>
<dbReference type="GO" id="GO:0003677">
    <property type="term" value="F:DNA binding"/>
    <property type="evidence" value="ECO:0007669"/>
    <property type="project" value="InterPro"/>
</dbReference>
<organism evidence="7 8">
    <name type="scientific">Butyricicoccus pullicaecorum</name>
    <dbReference type="NCBI Taxonomy" id="501571"/>
    <lineage>
        <taxon>Bacteria</taxon>
        <taxon>Bacillati</taxon>
        <taxon>Bacillota</taxon>
        <taxon>Clostridia</taxon>
        <taxon>Eubacteriales</taxon>
        <taxon>Butyricicoccaceae</taxon>
        <taxon>Butyricicoccus</taxon>
    </lineage>
</organism>
<dbReference type="SUPFAM" id="SSF88946">
    <property type="entry name" value="Sigma2 domain of RNA polymerase sigma factors"/>
    <property type="match status" value="1"/>
</dbReference>
<evidence type="ECO:0000256" key="4">
    <source>
        <dbReference type="ARBA" id="ARBA00023163"/>
    </source>
</evidence>